<dbReference type="OrthoDB" id="8195814at2759"/>
<dbReference type="EMBL" id="CH983821">
    <property type="protein sequence ID" value="EDX16556.1"/>
    <property type="molecule type" value="Genomic_DNA"/>
</dbReference>
<feature type="chain" id="PRO_5002820253" evidence="1">
    <location>
        <begin position="20"/>
        <end position="163"/>
    </location>
</feature>
<evidence type="ECO:0000313" key="3">
    <source>
        <dbReference type="Proteomes" id="UP000000304"/>
    </source>
</evidence>
<dbReference type="HOGENOM" id="CLU_1628810_0_0_1"/>
<organism evidence="2 3">
    <name type="scientific">Drosophila simulans</name>
    <name type="common">Fruit fly</name>
    <dbReference type="NCBI Taxonomy" id="7240"/>
    <lineage>
        <taxon>Eukaryota</taxon>
        <taxon>Metazoa</taxon>
        <taxon>Ecdysozoa</taxon>
        <taxon>Arthropoda</taxon>
        <taxon>Hexapoda</taxon>
        <taxon>Insecta</taxon>
        <taxon>Pterygota</taxon>
        <taxon>Neoptera</taxon>
        <taxon>Endopterygota</taxon>
        <taxon>Diptera</taxon>
        <taxon>Brachycera</taxon>
        <taxon>Muscomorpha</taxon>
        <taxon>Ephydroidea</taxon>
        <taxon>Drosophilidae</taxon>
        <taxon>Drosophila</taxon>
        <taxon>Sophophora</taxon>
    </lineage>
</organism>
<reference evidence="2 3" key="1">
    <citation type="journal article" date="2007" name="Nature">
        <title>Evolution of genes and genomes on the Drosophila phylogeny.</title>
        <authorList>
            <consortium name="Drosophila 12 Genomes Consortium"/>
            <person name="Clark A.G."/>
            <person name="Eisen M.B."/>
            <person name="Smith D.R."/>
            <person name="Bergman C.M."/>
            <person name="Oliver B."/>
            <person name="Markow T.A."/>
            <person name="Kaufman T.C."/>
            <person name="Kellis M."/>
            <person name="Gelbart W."/>
            <person name="Iyer V.N."/>
            <person name="Pollard D.A."/>
            <person name="Sackton T.B."/>
            <person name="Larracuente A.M."/>
            <person name="Singh N.D."/>
            <person name="Abad J.P."/>
            <person name="Abt D.N."/>
            <person name="Adryan B."/>
            <person name="Aguade M."/>
            <person name="Akashi H."/>
            <person name="Anderson W.W."/>
            <person name="Aquadro C.F."/>
            <person name="Ardell D.H."/>
            <person name="Arguello R."/>
            <person name="Artieri C.G."/>
            <person name="Barbash D.A."/>
            <person name="Barker D."/>
            <person name="Barsanti P."/>
            <person name="Batterham P."/>
            <person name="Batzoglou S."/>
            <person name="Begun D."/>
            <person name="Bhutkar A."/>
            <person name="Blanco E."/>
            <person name="Bosak S.A."/>
            <person name="Bradley R.K."/>
            <person name="Brand A.D."/>
            <person name="Brent M.R."/>
            <person name="Brooks A.N."/>
            <person name="Brown R.H."/>
            <person name="Butlin R.K."/>
            <person name="Caggese C."/>
            <person name="Calvi B.R."/>
            <person name="Bernardo de Carvalho A."/>
            <person name="Caspi A."/>
            <person name="Castrezana S."/>
            <person name="Celniker S.E."/>
            <person name="Chang J.L."/>
            <person name="Chapple C."/>
            <person name="Chatterji S."/>
            <person name="Chinwalla A."/>
            <person name="Civetta A."/>
            <person name="Clifton S.W."/>
            <person name="Comeron J.M."/>
            <person name="Costello J.C."/>
            <person name="Coyne J.A."/>
            <person name="Daub J."/>
            <person name="David R.G."/>
            <person name="Delcher A.L."/>
            <person name="Delehaunty K."/>
            <person name="Do C.B."/>
            <person name="Ebling H."/>
            <person name="Edwards K."/>
            <person name="Eickbush T."/>
            <person name="Evans J.D."/>
            <person name="Filipski A."/>
            <person name="Findeiss S."/>
            <person name="Freyhult E."/>
            <person name="Fulton L."/>
            <person name="Fulton R."/>
            <person name="Garcia A.C."/>
            <person name="Gardiner A."/>
            <person name="Garfield D.A."/>
            <person name="Garvin B.E."/>
            <person name="Gibson G."/>
            <person name="Gilbert D."/>
            <person name="Gnerre S."/>
            <person name="Godfrey J."/>
            <person name="Good R."/>
            <person name="Gotea V."/>
            <person name="Gravely B."/>
            <person name="Greenberg A.J."/>
            <person name="Griffiths-Jones S."/>
            <person name="Gross S."/>
            <person name="Guigo R."/>
            <person name="Gustafson E.A."/>
            <person name="Haerty W."/>
            <person name="Hahn M.W."/>
            <person name="Halligan D.L."/>
            <person name="Halpern A.L."/>
            <person name="Halter G.M."/>
            <person name="Han M.V."/>
            <person name="Heger A."/>
            <person name="Hillier L."/>
            <person name="Hinrichs A.S."/>
            <person name="Holmes I."/>
            <person name="Hoskins R.A."/>
            <person name="Hubisz M.J."/>
            <person name="Hultmark D."/>
            <person name="Huntley M.A."/>
            <person name="Jaffe D.B."/>
            <person name="Jagadeeshan S."/>
            <person name="Jeck W.R."/>
            <person name="Johnson J."/>
            <person name="Jones C.D."/>
            <person name="Jordan W.C."/>
            <person name="Karpen G.H."/>
            <person name="Kataoka E."/>
            <person name="Keightley P.D."/>
            <person name="Kheradpour P."/>
            <person name="Kirkness E.F."/>
            <person name="Koerich L.B."/>
            <person name="Kristiansen K."/>
            <person name="Kudrna D."/>
            <person name="Kulathinal R.J."/>
            <person name="Kumar S."/>
            <person name="Kwok R."/>
            <person name="Lander E."/>
            <person name="Langley C.H."/>
            <person name="Lapoint R."/>
            <person name="Lazzaro B.P."/>
            <person name="Lee S.J."/>
            <person name="Levesque L."/>
            <person name="Li R."/>
            <person name="Lin C.F."/>
            <person name="Lin M.F."/>
            <person name="Lindblad-Toh K."/>
            <person name="Llopart A."/>
            <person name="Long M."/>
            <person name="Low L."/>
            <person name="Lozovsky E."/>
            <person name="Lu J."/>
            <person name="Luo M."/>
            <person name="Machado C.A."/>
            <person name="Makalowski W."/>
            <person name="Marzo M."/>
            <person name="Matsuda M."/>
            <person name="Matzkin L."/>
            <person name="McAllister B."/>
            <person name="McBride C.S."/>
            <person name="McKernan B."/>
            <person name="McKernan K."/>
            <person name="Mendez-Lago M."/>
            <person name="Minx P."/>
            <person name="Mollenhauer M.U."/>
            <person name="Montooth K."/>
            <person name="Mount S.M."/>
            <person name="Mu X."/>
            <person name="Myers E."/>
            <person name="Negre B."/>
            <person name="Newfeld S."/>
            <person name="Nielsen R."/>
            <person name="Noor M.A."/>
            <person name="O'Grady P."/>
            <person name="Pachter L."/>
            <person name="Papaceit M."/>
            <person name="Parisi M.J."/>
            <person name="Parisi M."/>
            <person name="Parts L."/>
            <person name="Pedersen J.S."/>
            <person name="Pesole G."/>
            <person name="Phillippy A.M."/>
            <person name="Ponting C.P."/>
            <person name="Pop M."/>
            <person name="Porcelli D."/>
            <person name="Powell J.R."/>
            <person name="Prohaska S."/>
            <person name="Pruitt K."/>
            <person name="Puig M."/>
            <person name="Quesneville H."/>
            <person name="Ram K.R."/>
            <person name="Rand D."/>
            <person name="Rasmussen M.D."/>
            <person name="Reed L.K."/>
            <person name="Reenan R."/>
            <person name="Reily A."/>
            <person name="Remington K.A."/>
            <person name="Rieger T.T."/>
            <person name="Ritchie M.G."/>
            <person name="Robin C."/>
            <person name="Rogers Y.H."/>
            <person name="Rohde C."/>
            <person name="Rozas J."/>
            <person name="Rubenfield M.J."/>
            <person name="Ruiz A."/>
            <person name="Russo S."/>
            <person name="Salzberg S.L."/>
            <person name="Sanchez-Gracia A."/>
            <person name="Saranga D.J."/>
            <person name="Sato H."/>
            <person name="Schaeffer S.W."/>
            <person name="Schatz M.C."/>
            <person name="Schlenke T."/>
            <person name="Schwartz R."/>
            <person name="Segarra C."/>
            <person name="Singh R.S."/>
            <person name="Sirot L."/>
            <person name="Sirota M."/>
            <person name="Sisneros N.B."/>
            <person name="Smith C.D."/>
            <person name="Smith T.F."/>
            <person name="Spieth J."/>
            <person name="Stage D.E."/>
            <person name="Stark A."/>
            <person name="Stephan W."/>
            <person name="Strausberg R.L."/>
            <person name="Strempel S."/>
            <person name="Sturgill D."/>
            <person name="Sutton G."/>
            <person name="Sutton G.G."/>
            <person name="Tao W."/>
            <person name="Teichmann S."/>
            <person name="Tobari Y.N."/>
            <person name="Tomimura Y."/>
            <person name="Tsolas J.M."/>
            <person name="Valente V.L."/>
            <person name="Venter E."/>
            <person name="Venter J.C."/>
            <person name="Vicario S."/>
            <person name="Vieira F.G."/>
            <person name="Vilella A.J."/>
            <person name="Villasante A."/>
            <person name="Walenz B."/>
            <person name="Wang J."/>
            <person name="Wasserman M."/>
            <person name="Watts T."/>
            <person name="Wilson D."/>
            <person name="Wilson R.K."/>
            <person name="Wing R.A."/>
            <person name="Wolfner M.F."/>
            <person name="Wong A."/>
            <person name="Wong G.K."/>
            <person name="Wu C.I."/>
            <person name="Wu G."/>
            <person name="Yamamoto D."/>
            <person name="Yang H.P."/>
            <person name="Yang S.P."/>
            <person name="Yorke J.A."/>
            <person name="Yoshida K."/>
            <person name="Zdobnov E."/>
            <person name="Zhang P."/>
            <person name="Zhang Y."/>
            <person name="Zimin A.V."/>
            <person name="Baldwin J."/>
            <person name="Abdouelleil A."/>
            <person name="Abdulkadir J."/>
            <person name="Abebe A."/>
            <person name="Abera B."/>
            <person name="Abreu J."/>
            <person name="Acer S.C."/>
            <person name="Aftuck L."/>
            <person name="Alexander A."/>
            <person name="An P."/>
            <person name="Anderson E."/>
            <person name="Anderson S."/>
            <person name="Arachi H."/>
            <person name="Azer M."/>
            <person name="Bachantsang P."/>
            <person name="Barry A."/>
            <person name="Bayul T."/>
            <person name="Berlin A."/>
            <person name="Bessette D."/>
            <person name="Bloom T."/>
            <person name="Blye J."/>
            <person name="Boguslavskiy L."/>
            <person name="Bonnet C."/>
            <person name="Boukhgalter B."/>
            <person name="Bourzgui I."/>
            <person name="Brown A."/>
            <person name="Cahill P."/>
            <person name="Channer S."/>
            <person name="Cheshatsang Y."/>
            <person name="Chuda L."/>
            <person name="Citroen M."/>
            <person name="Collymore A."/>
            <person name="Cooke P."/>
            <person name="Costello M."/>
            <person name="D'Aco K."/>
            <person name="Daza R."/>
            <person name="De Haan G."/>
            <person name="DeGray S."/>
            <person name="DeMaso C."/>
            <person name="Dhargay N."/>
            <person name="Dooley K."/>
            <person name="Dooley E."/>
            <person name="Doricent M."/>
            <person name="Dorje P."/>
            <person name="Dorjee K."/>
            <person name="Dupes A."/>
            <person name="Elong R."/>
            <person name="Falk J."/>
            <person name="Farina A."/>
            <person name="Faro S."/>
            <person name="Ferguson D."/>
            <person name="Fisher S."/>
            <person name="Foley C.D."/>
            <person name="Franke A."/>
            <person name="Friedrich D."/>
            <person name="Gadbois L."/>
            <person name="Gearin G."/>
            <person name="Gearin C.R."/>
            <person name="Giannoukos G."/>
            <person name="Goode T."/>
            <person name="Graham J."/>
            <person name="Grandbois E."/>
            <person name="Grewal S."/>
            <person name="Gyaltsen K."/>
            <person name="Hafez N."/>
            <person name="Hagos B."/>
            <person name="Hall J."/>
            <person name="Henson C."/>
            <person name="Hollinger A."/>
            <person name="Honan T."/>
            <person name="Huard M.D."/>
            <person name="Hughes L."/>
            <person name="Hurhula B."/>
            <person name="Husby M.E."/>
            <person name="Kamat A."/>
            <person name="Kanga B."/>
            <person name="Kashin S."/>
            <person name="Khazanovich D."/>
            <person name="Kisner P."/>
            <person name="Lance K."/>
            <person name="Lara M."/>
            <person name="Lee W."/>
            <person name="Lennon N."/>
            <person name="Letendre F."/>
            <person name="LeVine R."/>
            <person name="Lipovsky A."/>
            <person name="Liu X."/>
            <person name="Liu J."/>
            <person name="Liu S."/>
            <person name="Lokyitsang T."/>
            <person name="Lokyitsang Y."/>
            <person name="Lubonja R."/>
            <person name="Lui A."/>
            <person name="MacDonald P."/>
            <person name="Magnisalis V."/>
            <person name="Maru K."/>
            <person name="Matthews C."/>
            <person name="McCusker W."/>
            <person name="McDonough S."/>
            <person name="Mehta T."/>
            <person name="Meldrim J."/>
            <person name="Meneus L."/>
            <person name="Mihai O."/>
            <person name="Mihalev A."/>
            <person name="Mihova T."/>
            <person name="Mittelman R."/>
            <person name="Mlenga V."/>
            <person name="Montmayeur A."/>
            <person name="Mulrain L."/>
            <person name="Navidi A."/>
            <person name="Naylor J."/>
            <person name="Negash T."/>
            <person name="Nguyen T."/>
            <person name="Nguyen N."/>
            <person name="Nicol R."/>
            <person name="Norbu C."/>
            <person name="Norbu N."/>
            <person name="Novod N."/>
            <person name="O'Neill B."/>
            <person name="Osman S."/>
            <person name="Markiewicz E."/>
            <person name="Oyono O.L."/>
            <person name="Patti C."/>
            <person name="Phunkhang P."/>
            <person name="Pierre F."/>
            <person name="Priest M."/>
            <person name="Raghuraman S."/>
            <person name="Rege F."/>
            <person name="Reyes R."/>
            <person name="Rise C."/>
            <person name="Rogov P."/>
            <person name="Ross K."/>
            <person name="Ryan E."/>
            <person name="Settipalli S."/>
            <person name="Shea T."/>
            <person name="Sherpa N."/>
            <person name="Shi L."/>
            <person name="Shih D."/>
            <person name="Sparrow T."/>
            <person name="Spaulding J."/>
            <person name="Stalker J."/>
            <person name="Stange-Thomann N."/>
            <person name="Stavropoulos S."/>
            <person name="Stone C."/>
            <person name="Strader C."/>
            <person name="Tesfaye S."/>
            <person name="Thomson T."/>
            <person name="Thoulutsang Y."/>
            <person name="Thoulutsang D."/>
            <person name="Topham K."/>
            <person name="Topping I."/>
            <person name="Tsamla T."/>
            <person name="Vassiliev H."/>
            <person name="Vo A."/>
            <person name="Wangchuk T."/>
            <person name="Wangdi T."/>
            <person name="Weiand M."/>
            <person name="Wilkinson J."/>
            <person name="Wilson A."/>
            <person name="Yadav S."/>
            <person name="Young G."/>
            <person name="Yu Q."/>
            <person name="Zembek L."/>
            <person name="Zhong D."/>
            <person name="Zimmer A."/>
            <person name="Zwirko Z."/>
            <person name="Jaffe D.B."/>
            <person name="Alvarez P."/>
            <person name="Brockman W."/>
            <person name="Butler J."/>
            <person name="Chin C."/>
            <person name="Gnerre S."/>
            <person name="Grabherr M."/>
            <person name="Kleber M."/>
            <person name="Mauceli E."/>
            <person name="MacCallum I."/>
        </authorList>
    </citation>
    <scope>NUCLEOTIDE SEQUENCE [LARGE SCALE GENOMIC DNA]</scope>
    <source>
        <strain evidence="3">white501</strain>
    </source>
</reference>
<dbReference type="OMA" id="WFLQRTE"/>
<sequence>MAVLGSLFLLFMLDMKTLNLTRLDGLLVEPTRDLAQLELWLQAGSDHRDEENPYVQWFLQRTEIPLSIVTYQENRYWMDDPFGRRNLVLVMSLDQLLTNRGAAAPIQKAGTFFYILADQDKDLSADEQLRLEGSCRLFWSQHKVYNRFFLTRDGVWIYDPFLL</sequence>
<protein>
    <submittedName>
        <fullName evidence="2">GD24536</fullName>
    </submittedName>
</protein>
<dbReference type="Proteomes" id="UP000000304">
    <property type="component" value="Unassembled WGS sequence"/>
</dbReference>
<feature type="signal peptide" evidence="1">
    <location>
        <begin position="1"/>
        <end position="19"/>
    </location>
</feature>
<dbReference type="PhylomeDB" id="B4NUA9"/>
<keyword evidence="3" id="KW-1185">Reference proteome</keyword>
<evidence type="ECO:0000256" key="1">
    <source>
        <dbReference type="SAM" id="SignalP"/>
    </source>
</evidence>
<keyword evidence="1" id="KW-0732">Signal</keyword>
<dbReference type="STRING" id="7240.B4NUA9"/>
<evidence type="ECO:0000313" key="2">
    <source>
        <dbReference type="EMBL" id="EDX16556.1"/>
    </source>
</evidence>
<accession>B4NUA9</accession>
<dbReference type="AlphaFoldDB" id="B4NUA9"/>
<proteinExistence type="predicted"/>
<gene>
    <name evidence="2" type="primary">Dsim\GD24536</name>
    <name evidence="2" type="ORF">Dsim_GD24536</name>
</gene>
<name>B4NUA9_DROSI</name>